<gene>
    <name evidence="1" type="ORF">DDT56_23495</name>
</gene>
<keyword evidence="2" id="KW-1185">Reference proteome</keyword>
<proteinExistence type="predicted"/>
<accession>A0A2U1TJQ0</accession>
<comment type="caution">
    <text evidence="1">The sequence shown here is derived from an EMBL/GenBank/DDBJ whole genome shotgun (WGS) entry which is preliminary data.</text>
</comment>
<organism evidence="1 2">
    <name type="scientific">Brenneria corticis</name>
    <dbReference type="NCBI Taxonomy" id="2173106"/>
    <lineage>
        <taxon>Bacteria</taxon>
        <taxon>Pseudomonadati</taxon>
        <taxon>Pseudomonadota</taxon>
        <taxon>Gammaproteobacteria</taxon>
        <taxon>Enterobacterales</taxon>
        <taxon>Pectobacteriaceae</taxon>
        <taxon>Brenneria</taxon>
    </lineage>
</organism>
<sequence>MAPNTWDNTPSELAGQGYNDDDIFTSRSITVPEFAYGKPFYNISLNDYAYLSNAVSNQTKAYNWLINGYASANDVATAINNEGIRYYNNGDNISMDSGPSWGGIGWSLFRSFCEPDVIISGTTLTYRYLAGWRDNILGDYNGIFIGAHKITYGVV</sequence>
<name>A0A2U1TJQ0_9GAMM</name>
<dbReference type="EMBL" id="QDKH01000047">
    <property type="protein sequence ID" value="PWC09648.1"/>
    <property type="molecule type" value="Genomic_DNA"/>
</dbReference>
<evidence type="ECO:0000313" key="2">
    <source>
        <dbReference type="Proteomes" id="UP000296159"/>
    </source>
</evidence>
<reference evidence="1 2" key="1">
    <citation type="submission" date="2018-04" db="EMBL/GenBank/DDBJ databases">
        <title>Brenneria corticis sp.nov.</title>
        <authorList>
            <person name="Li Y."/>
        </authorList>
    </citation>
    <scope>NUCLEOTIDE SEQUENCE [LARGE SCALE GENOMIC DNA]</scope>
    <source>
        <strain evidence="1 2">CFCC 11842</strain>
    </source>
</reference>
<protein>
    <submittedName>
        <fullName evidence="1">Uncharacterized protein</fullName>
    </submittedName>
</protein>
<dbReference type="AlphaFoldDB" id="A0A2U1TJQ0"/>
<dbReference type="Proteomes" id="UP000296159">
    <property type="component" value="Unassembled WGS sequence"/>
</dbReference>
<evidence type="ECO:0000313" key="1">
    <source>
        <dbReference type="EMBL" id="PWC09648.1"/>
    </source>
</evidence>